<evidence type="ECO:0000313" key="2">
    <source>
        <dbReference type="Proteomes" id="UP001320706"/>
    </source>
</evidence>
<sequence length="643" mass="66681">MSGLDPVQSPMATDSTALGPQPSTAPTTTSMSPPPAPTTNAANPQSQSPPPTNTSGGSTPFQIPQFSASTEEILKRVSANNFVVPAAGTPGWEAARQQVLKSMVTSDKILTPPPQDVPATARAASAKVGAVPTNGHGVGLRNSSVASGASSGGSLPKDGSGASGAHIETPRGRGRGRGRGSGRGRGRGGGRGGKRKRNSEDGDDATSSSDGETYTPLATTTKSGRTISKPTSYVPPPPSAPASGTKRKRAYNRKNPELTVCVVCERPHSPESNAIVFCDGCNTPWHRYCHFPPIEQVVVDVPEMEWFCARCRREKAVKQESAPAPAPAPVSMPVIGTGVDISVFASGEGLTVEQKRAALSGLPHSTLVDVVLRASTLNPTLPLFPPTSHPSTRANQQTPAQPQSQAAAVSQQPNTTNPPTHAPPPTSTTHPTYPHAHPLPPSRPSLEPPTYSDADPDFPGDHGADDDTSDPPAHYPRPGHGLARTLPPEQDDMEWLVDDNYAVYTHIFQTDGEAARVGVLEGRDAATEEGERKGEGEGKGLGKGEGDGEDGVGEKHKQGGEDVDGEANGATAGVDDEAGLAQDDEAAAEVDKEDAMVDGRDDGLDDLRTDGDMDWHGQDGDGLDDGVDAGVGLNGDRDGTAEA</sequence>
<keyword evidence="2" id="KW-1185">Reference proteome</keyword>
<dbReference type="EMBL" id="JAMKPW020000043">
    <property type="protein sequence ID" value="KAK8194272.1"/>
    <property type="molecule type" value="Genomic_DNA"/>
</dbReference>
<reference evidence="1" key="1">
    <citation type="submission" date="2024-02" db="EMBL/GenBank/DDBJ databases">
        <title>Metagenome Assembled Genome of Zalaria obscura JY119.</title>
        <authorList>
            <person name="Vighnesh L."/>
            <person name="Jagadeeshwari U."/>
            <person name="Venkata Ramana C."/>
            <person name="Sasikala C."/>
        </authorList>
    </citation>
    <scope>NUCLEOTIDE SEQUENCE</scope>
    <source>
        <strain evidence="1">JY119</strain>
    </source>
</reference>
<protein>
    <submittedName>
        <fullName evidence="1">Uncharacterized protein</fullName>
    </submittedName>
</protein>
<proteinExistence type="predicted"/>
<evidence type="ECO:0000313" key="1">
    <source>
        <dbReference type="EMBL" id="KAK8194272.1"/>
    </source>
</evidence>
<gene>
    <name evidence="1" type="ORF">M8818_007460</name>
</gene>
<accession>A0ACC3S538</accession>
<organism evidence="1 2">
    <name type="scientific">Zalaria obscura</name>
    <dbReference type="NCBI Taxonomy" id="2024903"/>
    <lineage>
        <taxon>Eukaryota</taxon>
        <taxon>Fungi</taxon>
        <taxon>Dikarya</taxon>
        <taxon>Ascomycota</taxon>
        <taxon>Pezizomycotina</taxon>
        <taxon>Dothideomycetes</taxon>
        <taxon>Dothideomycetidae</taxon>
        <taxon>Dothideales</taxon>
        <taxon>Zalariaceae</taxon>
        <taxon>Zalaria</taxon>
    </lineage>
</organism>
<dbReference type="Proteomes" id="UP001320706">
    <property type="component" value="Unassembled WGS sequence"/>
</dbReference>
<comment type="caution">
    <text evidence="1">The sequence shown here is derived from an EMBL/GenBank/DDBJ whole genome shotgun (WGS) entry which is preliminary data.</text>
</comment>
<name>A0ACC3S538_9PEZI</name>